<evidence type="ECO:0000313" key="1">
    <source>
        <dbReference type="EMBL" id="SDM48847.1"/>
    </source>
</evidence>
<evidence type="ECO:0000313" key="2">
    <source>
        <dbReference type="Proteomes" id="UP000199440"/>
    </source>
</evidence>
<sequence>MIDSHWQIGSLKLFMPEFIIKINSYRLHSLHGTDKAYNLLAIYGLDNILPVAI</sequence>
<protein>
    <submittedName>
        <fullName evidence="1">Uncharacterized protein</fullName>
    </submittedName>
</protein>
<keyword evidence="2" id="KW-1185">Reference proteome</keyword>
<organism evidence="1 2">
    <name type="scientific">Kriegella aquimaris</name>
    <dbReference type="NCBI Taxonomy" id="192904"/>
    <lineage>
        <taxon>Bacteria</taxon>
        <taxon>Pseudomonadati</taxon>
        <taxon>Bacteroidota</taxon>
        <taxon>Flavobacteriia</taxon>
        <taxon>Flavobacteriales</taxon>
        <taxon>Flavobacteriaceae</taxon>
        <taxon>Kriegella</taxon>
    </lineage>
</organism>
<name>A0A1G9TM75_9FLAO</name>
<dbReference type="EMBL" id="FNGV01000009">
    <property type="protein sequence ID" value="SDM48847.1"/>
    <property type="molecule type" value="Genomic_DNA"/>
</dbReference>
<proteinExistence type="predicted"/>
<gene>
    <name evidence="1" type="ORF">SAMN04488514_109125</name>
</gene>
<reference evidence="1 2" key="1">
    <citation type="submission" date="2016-10" db="EMBL/GenBank/DDBJ databases">
        <authorList>
            <person name="de Groot N.N."/>
        </authorList>
    </citation>
    <scope>NUCLEOTIDE SEQUENCE [LARGE SCALE GENOMIC DNA]</scope>
    <source>
        <strain evidence="1 2">DSM 19886</strain>
    </source>
</reference>
<dbReference type="Proteomes" id="UP000199440">
    <property type="component" value="Unassembled WGS sequence"/>
</dbReference>
<accession>A0A1G9TM75</accession>
<dbReference type="AlphaFoldDB" id="A0A1G9TM75"/>